<accession>A0A1G6XTY7</accession>
<evidence type="ECO:0000313" key="5">
    <source>
        <dbReference type="EMBL" id="SDD81674.1"/>
    </source>
</evidence>
<organism evidence="5 6">
    <name type="scientific">Paracidovorax valerianellae</name>
    <dbReference type="NCBI Taxonomy" id="187868"/>
    <lineage>
        <taxon>Bacteria</taxon>
        <taxon>Pseudomonadati</taxon>
        <taxon>Pseudomonadota</taxon>
        <taxon>Betaproteobacteria</taxon>
        <taxon>Burkholderiales</taxon>
        <taxon>Comamonadaceae</taxon>
        <taxon>Paracidovorax</taxon>
    </lineage>
</organism>
<dbReference type="STRING" id="187868.SAMN05192589_109115"/>
<feature type="region of interest" description="Disordered" evidence="3">
    <location>
        <begin position="68"/>
        <end position="88"/>
    </location>
</feature>
<feature type="region of interest" description="Disordered" evidence="3">
    <location>
        <begin position="248"/>
        <end position="272"/>
    </location>
</feature>
<feature type="compositionally biased region" description="Polar residues" evidence="3">
    <location>
        <begin position="249"/>
        <end position="272"/>
    </location>
</feature>
<dbReference type="Proteomes" id="UP000198781">
    <property type="component" value="Unassembled WGS sequence"/>
</dbReference>
<evidence type="ECO:0000256" key="1">
    <source>
        <dbReference type="ARBA" id="ARBA00004370"/>
    </source>
</evidence>
<reference evidence="5 6" key="1">
    <citation type="submission" date="2016-10" db="EMBL/GenBank/DDBJ databases">
        <authorList>
            <person name="de Groot N.N."/>
        </authorList>
    </citation>
    <scope>NUCLEOTIDE SEQUENCE [LARGE SCALE GENOMIC DNA]</scope>
    <source>
        <strain evidence="5 6">DSM 16619</strain>
    </source>
</reference>
<dbReference type="PANTHER" id="PTHR35603">
    <property type="match status" value="1"/>
</dbReference>
<gene>
    <name evidence="5" type="ORF">SAMN05192589_109115</name>
</gene>
<dbReference type="AlphaFoldDB" id="A0A1G6XTY7"/>
<evidence type="ECO:0000256" key="2">
    <source>
        <dbReference type="ARBA" id="ARBA00023136"/>
    </source>
</evidence>
<dbReference type="Pfam" id="PF05433">
    <property type="entry name" value="Rick_17kDa_Anti"/>
    <property type="match status" value="1"/>
</dbReference>
<keyword evidence="2" id="KW-0472">Membrane</keyword>
<dbReference type="InterPro" id="IPR008816">
    <property type="entry name" value="Gly_zipper_2TM_dom"/>
</dbReference>
<dbReference type="PANTHER" id="PTHR35603:SF2">
    <property type="entry name" value="OUTER MEMBRANE LIPOPROTEIN"/>
    <property type="match status" value="1"/>
</dbReference>
<sequence length="272" mass="27331">MSLIIRNNPSLTPANGAHASASAGGASVKWLWAAVGALGVSVLALGATLVVQQRGNAPADAAAQVAQLAPDAQRTPESEVINERAGAAPARPVQPLAQNIVNRAPVQAQTGSGSGGGGYGGGYDAPVSAGRPVAMQAPVCSTCGRVESVQAVQQAAPATGVGAVAGGVLGAVVGNQVGKGSGRTAATVLGAVGGGYLGHTVEQRTRTTTAYQMRVRMEDGSVRTFTRSQPVAEGTPMRVEGRNFRVDNRSSQQGQGNYTQGAQSMRVANSGY</sequence>
<evidence type="ECO:0000256" key="3">
    <source>
        <dbReference type="SAM" id="MobiDB-lite"/>
    </source>
</evidence>
<evidence type="ECO:0000259" key="4">
    <source>
        <dbReference type="Pfam" id="PF05433"/>
    </source>
</evidence>
<name>A0A1G6XTY7_9BURK</name>
<dbReference type="OrthoDB" id="5298735at2"/>
<dbReference type="GO" id="GO:0019867">
    <property type="term" value="C:outer membrane"/>
    <property type="evidence" value="ECO:0007669"/>
    <property type="project" value="InterPro"/>
</dbReference>
<dbReference type="EMBL" id="FMZC01000009">
    <property type="protein sequence ID" value="SDD81674.1"/>
    <property type="molecule type" value="Genomic_DNA"/>
</dbReference>
<dbReference type="InterPro" id="IPR051407">
    <property type="entry name" value="Bact_OM_lipoprot/Surf_antigen"/>
</dbReference>
<feature type="domain" description="Glycine zipper 2TM" evidence="4">
    <location>
        <begin position="162"/>
        <end position="201"/>
    </location>
</feature>
<protein>
    <submittedName>
        <fullName evidence="5">Glycine zipper 2TM domain-containing protein</fullName>
    </submittedName>
</protein>
<dbReference type="RefSeq" id="WP_092744549.1">
    <property type="nucleotide sequence ID" value="NZ_FMZC01000009.1"/>
</dbReference>
<proteinExistence type="predicted"/>
<evidence type="ECO:0000313" key="6">
    <source>
        <dbReference type="Proteomes" id="UP000198781"/>
    </source>
</evidence>
<comment type="subcellular location">
    <subcellularLocation>
        <location evidence="1">Membrane</location>
    </subcellularLocation>
</comment>
<keyword evidence="6" id="KW-1185">Reference proteome</keyword>